<dbReference type="RefSeq" id="WP_135760420.1">
    <property type="nucleotide sequence ID" value="NZ_RQHW01000033.1"/>
</dbReference>
<keyword evidence="2" id="KW-1185">Reference proteome</keyword>
<comment type="caution">
    <text evidence="1">The sequence shown here is derived from an EMBL/GenBank/DDBJ whole genome shotgun (WGS) entry which is preliminary data.</text>
</comment>
<accession>A0A4V3JXZ1</accession>
<gene>
    <name evidence="1" type="ORF">EHS15_09985</name>
</gene>
<reference evidence="1" key="1">
    <citation type="journal article" date="2019" name="PLoS Negl. Trop. Dis.">
        <title>Revisiting the worldwide diversity of Leptospira species in the environment.</title>
        <authorList>
            <person name="Vincent A.T."/>
            <person name="Schiettekatte O."/>
            <person name="Bourhy P."/>
            <person name="Veyrier F.J."/>
            <person name="Picardeau M."/>
        </authorList>
    </citation>
    <scope>NUCLEOTIDE SEQUENCE [LARGE SCALE GENOMIC DNA]</scope>
    <source>
        <strain evidence="1">201300427</strain>
    </source>
</reference>
<name>A0A4V3JXZ1_9LEPT</name>
<proteinExistence type="predicted"/>
<protein>
    <submittedName>
        <fullName evidence="1">Uncharacterized protein</fullName>
    </submittedName>
</protein>
<organism evidence="1 2">
    <name type="scientific">Leptospira idonii</name>
    <dbReference type="NCBI Taxonomy" id="1193500"/>
    <lineage>
        <taxon>Bacteria</taxon>
        <taxon>Pseudomonadati</taxon>
        <taxon>Spirochaetota</taxon>
        <taxon>Spirochaetia</taxon>
        <taxon>Leptospirales</taxon>
        <taxon>Leptospiraceae</taxon>
        <taxon>Leptospira</taxon>
    </lineage>
</organism>
<evidence type="ECO:0000313" key="2">
    <source>
        <dbReference type="Proteomes" id="UP000298058"/>
    </source>
</evidence>
<dbReference type="EMBL" id="RQHW01000033">
    <property type="protein sequence ID" value="TGN19236.1"/>
    <property type="molecule type" value="Genomic_DNA"/>
</dbReference>
<evidence type="ECO:0000313" key="1">
    <source>
        <dbReference type="EMBL" id="TGN19236.1"/>
    </source>
</evidence>
<dbReference type="Proteomes" id="UP000298058">
    <property type="component" value="Unassembled WGS sequence"/>
</dbReference>
<dbReference type="OrthoDB" id="338309at2"/>
<sequence length="392" mass="44489">MRIISNLSFSILYSFLILSFVSSLYAEGPNPPSVEIPKADVKEEPTLPFKQPMDRYEGVYEHRFQIRTGAGIGKLSPAILNETGPAWLANSIMRQANEPNAPLAVPYKQTKTLDTIGQFWDFTYGWKNKIEIQLAQNTTLGKYGRDQPASIDFVSPRTDQYWASVFEGNRLLRFEGVSQHFRFSYTHPFTKWLMIGPSINIHRYTEKNNISYGSYSTSRPEAAIPNKATWSIGGDAKAEYYMKGILPGLYLKAKIRDWWEIRSRLELLDRKGDFSVLGSQIIQESYSDGNVGYTGVLPAYAGQARDKGTLFMLESSFRYCRFSLDVGLIRQDIKRSYSLYLGDTIGNVPRNDYSARSVQVGFTEMSQSTKHTVTEIYIAPGVSFHYDSEGVY</sequence>
<dbReference type="AlphaFoldDB" id="A0A4V3JXZ1"/>